<dbReference type="AlphaFoldDB" id="A0A1B1BQK2"/>
<dbReference type="OrthoDB" id="5119538at2"/>
<dbReference type="RefSeq" id="WP_066600786.1">
    <property type="nucleotide sequence ID" value="NZ_CP016284.1"/>
</dbReference>
<accession>A0A1B1BQK2</accession>
<geneLocation type="plasmid" evidence="2">
    <name>pp27867_2</name>
</geneLocation>
<dbReference type="EMBL" id="CP016284">
    <property type="protein sequence ID" value="ANP74909.1"/>
    <property type="molecule type" value="Genomic_DNA"/>
</dbReference>
<name>A0A1B1BQK2_9MICO</name>
<evidence type="ECO:0000313" key="2">
    <source>
        <dbReference type="Proteomes" id="UP000092582"/>
    </source>
</evidence>
<proteinExistence type="predicted"/>
<evidence type="ECO:0000313" key="1">
    <source>
        <dbReference type="EMBL" id="ANP74909.1"/>
    </source>
</evidence>
<dbReference type="Proteomes" id="UP000092582">
    <property type="component" value="Plasmid pP27867_2"/>
</dbReference>
<sequence>MLTTQIPPLTPGVLGAENLLSSADMSTYWNSQSYPNPRSRFVIVMTPNGSRVNASATPRGTR</sequence>
<keyword evidence="2" id="KW-1185">Reference proteome</keyword>
<reference evidence="1 2" key="1">
    <citation type="submission" date="2016-06" db="EMBL/GenBank/DDBJ databases">
        <title>Genome sequencing of Cryobacterium arcticum PAMC 27867.</title>
        <authorList>
            <person name="Lee J."/>
            <person name="Kim O.-S."/>
        </authorList>
    </citation>
    <scope>NUCLEOTIDE SEQUENCE [LARGE SCALE GENOMIC DNA]</scope>
    <source>
        <strain evidence="1 2">PAMC 27867</strain>
        <plasmid evidence="2">pp27867_2</plasmid>
    </source>
</reference>
<dbReference type="KEGG" id="cart:PA27867_4003"/>
<organism evidence="1 2">
    <name type="scientific">Cryobacterium arcticum</name>
    <dbReference type="NCBI Taxonomy" id="670052"/>
    <lineage>
        <taxon>Bacteria</taxon>
        <taxon>Bacillati</taxon>
        <taxon>Actinomycetota</taxon>
        <taxon>Actinomycetes</taxon>
        <taxon>Micrococcales</taxon>
        <taxon>Microbacteriaceae</taxon>
        <taxon>Cryobacterium</taxon>
    </lineage>
</organism>
<keyword evidence="1" id="KW-0614">Plasmid</keyword>
<gene>
    <name evidence="1" type="ORF">PA27867_4003</name>
</gene>
<protein>
    <submittedName>
        <fullName evidence="1">Uncharacterized protein</fullName>
    </submittedName>
</protein>